<dbReference type="OMA" id="YVIRPNF"/>
<comment type="caution">
    <text evidence="2">The sequence shown here is derived from an EMBL/GenBank/DDBJ whole genome shotgun (WGS) entry which is preliminary data.</text>
</comment>
<feature type="region of interest" description="Disordered" evidence="1">
    <location>
        <begin position="1"/>
        <end position="22"/>
    </location>
</feature>
<dbReference type="Proteomes" id="UP000688137">
    <property type="component" value="Unassembled WGS sequence"/>
</dbReference>
<accession>A0A8S1LFI4</accession>
<reference evidence="2" key="1">
    <citation type="submission" date="2021-01" db="EMBL/GenBank/DDBJ databases">
        <authorList>
            <consortium name="Genoscope - CEA"/>
            <person name="William W."/>
        </authorList>
    </citation>
    <scope>NUCLEOTIDE SEQUENCE</scope>
</reference>
<dbReference type="Pfam" id="PF03645">
    <property type="entry name" value="Tctex-1"/>
    <property type="match status" value="1"/>
</dbReference>
<evidence type="ECO:0000256" key="1">
    <source>
        <dbReference type="SAM" id="MobiDB-lite"/>
    </source>
</evidence>
<dbReference type="InterPro" id="IPR005334">
    <property type="entry name" value="Tctex-1-like"/>
</dbReference>
<dbReference type="CDD" id="cd21459">
    <property type="entry name" value="DLC-like_TCTEX1D2"/>
    <property type="match status" value="1"/>
</dbReference>
<keyword evidence="4" id="KW-1185">Reference proteome</keyword>
<evidence type="ECO:0008006" key="5">
    <source>
        <dbReference type="Google" id="ProtNLM"/>
    </source>
</evidence>
<dbReference type="Gene3D" id="3.30.1140.40">
    <property type="entry name" value="Tctex-1"/>
    <property type="match status" value="1"/>
</dbReference>
<dbReference type="EMBL" id="CAJJDM010000031">
    <property type="protein sequence ID" value="CAD8061644.1"/>
    <property type="molecule type" value="Genomic_DNA"/>
</dbReference>
<evidence type="ECO:0000313" key="2">
    <source>
        <dbReference type="EMBL" id="CAD8061644.1"/>
    </source>
</evidence>
<proteinExistence type="predicted"/>
<protein>
    <recommendedName>
        <fullName evidence="5">Dynein light chain</fullName>
    </recommendedName>
</protein>
<dbReference type="PANTHER" id="PTHR21255:SF7">
    <property type="entry name" value="DYNEIN LIGHT CHAIN TCTEX-TYPE PROTEIN 2B"/>
    <property type="match status" value="1"/>
</dbReference>
<dbReference type="PANTHER" id="PTHR21255">
    <property type="entry name" value="T-COMPLEX-ASSOCIATED-TESTIS-EXPRESSED 1/ DYNEIN LIGHT CHAIN"/>
    <property type="match status" value="1"/>
</dbReference>
<dbReference type="GO" id="GO:0005868">
    <property type="term" value="C:cytoplasmic dynein complex"/>
    <property type="evidence" value="ECO:0007669"/>
    <property type="project" value="TreeGrafter"/>
</dbReference>
<feature type="compositionally biased region" description="Polar residues" evidence="1">
    <location>
        <begin position="1"/>
        <end position="12"/>
    </location>
</feature>
<dbReference type="AlphaFoldDB" id="A0A8S1LFI4"/>
<dbReference type="GO" id="GO:0045505">
    <property type="term" value="F:dynein intermediate chain binding"/>
    <property type="evidence" value="ECO:0007669"/>
    <property type="project" value="TreeGrafter"/>
</dbReference>
<sequence>MLKKPQQQNQEYQIKPKPREKFKSSKCRELIQEILQQKLKTGSYQDVTTQSKDIAENIKNRLKQQYTVTSRYKFIVHVLIGQQRGQGVRVGSKCFWDYDTDMCVSETFINDSLFCLVTVYAVYLY</sequence>
<name>A0A8S1LFI4_PARPR</name>
<dbReference type="EMBL" id="CAJJDM010000054">
    <property type="protein sequence ID" value="CAD8075107.1"/>
    <property type="molecule type" value="Genomic_DNA"/>
</dbReference>
<evidence type="ECO:0000313" key="3">
    <source>
        <dbReference type="EMBL" id="CAD8075107.1"/>
    </source>
</evidence>
<gene>
    <name evidence="2" type="ORF">PPRIM_AZ9-3.1.T0320059</name>
    <name evidence="3" type="ORF">PPRIM_AZ9-3.1.T0540037</name>
</gene>
<dbReference type="GO" id="GO:0007018">
    <property type="term" value="P:microtubule-based movement"/>
    <property type="evidence" value="ECO:0007669"/>
    <property type="project" value="TreeGrafter"/>
</dbReference>
<evidence type="ECO:0000313" key="4">
    <source>
        <dbReference type="Proteomes" id="UP000688137"/>
    </source>
</evidence>
<dbReference type="GO" id="GO:0005737">
    <property type="term" value="C:cytoplasm"/>
    <property type="evidence" value="ECO:0007669"/>
    <property type="project" value="TreeGrafter"/>
</dbReference>
<organism evidence="2 4">
    <name type="scientific">Paramecium primaurelia</name>
    <dbReference type="NCBI Taxonomy" id="5886"/>
    <lineage>
        <taxon>Eukaryota</taxon>
        <taxon>Sar</taxon>
        <taxon>Alveolata</taxon>
        <taxon>Ciliophora</taxon>
        <taxon>Intramacronucleata</taxon>
        <taxon>Oligohymenophorea</taxon>
        <taxon>Peniculida</taxon>
        <taxon>Parameciidae</taxon>
        <taxon>Paramecium</taxon>
    </lineage>
</organism>
<dbReference type="InterPro" id="IPR038586">
    <property type="entry name" value="Tctex-1-like_sf"/>
</dbReference>